<reference evidence="1 2" key="1">
    <citation type="journal article" date="2021" name="Int. J. Syst. Evol. Microbiol.">
        <title>Reticulibacter mediterranei gen. nov., sp. nov., within the new family Reticulibacteraceae fam. nov., and Ktedonospora formicarum gen. nov., sp. nov., Ktedonobacter robiniae sp. nov., Dictyobacter formicarum sp. nov. and Dictyobacter arantiisoli sp. nov., belonging to the class Ktedonobacteria.</title>
        <authorList>
            <person name="Yabe S."/>
            <person name="Zheng Y."/>
            <person name="Wang C.M."/>
            <person name="Sakai Y."/>
            <person name="Abe K."/>
            <person name="Yokota A."/>
            <person name="Donadio S."/>
            <person name="Cavaletti L."/>
            <person name="Monciardini P."/>
        </authorList>
    </citation>
    <scope>NUCLEOTIDE SEQUENCE [LARGE SCALE GENOMIC DNA]</scope>
    <source>
        <strain evidence="1 2">SOSP1-30</strain>
    </source>
</reference>
<accession>A0ABQ3UXL0</accession>
<name>A0ABQ3UXL0_9CHLR</name>
<organism evidence="1 2">
    <name type="scientific">Ktedonobacter robiniae</name>
    <dbReference type="NCBI Taxonomy" id="2778365"/>
    <lineage>
        <taxon>Bacteria</taxon>
        <taxon>Bacillati</taxon>
        <taxon>Chloroflexota</taxon>
        <taxon>Ktedonobacteria</taxon>
        <taxon>Ktedonobacterales</taxon>
        <taxon>Ktedonobacteraceae</taxon>
        <taxon>Ktedonobacter</taxon>
    </lineage>
</organism>
<sequence length="82" mass="9561">MNGHHWDLRWLEPPFPILPKYILGQLLDQLTPPSWVPFPWQIQLLRFAIHLQVGKLTEYGLLQPDHKALHMHPTVSSDFTAS</sequence>
<gene>
    <name evidence="1" type="ORF">KSB_56000</name>
</gene>
<keyword evidence="2" id="KW-1185">Reference proteome</keyword>
<dbReference type="EMBL" id="BNJG01000002">
    <property type="protein sequence ID" value="GHO57125.1"/>
    <property type="molecule type" value="Genomic_DNA"/>
</dbReference>
<protein>
    <submittedName>
        <fullName evidence="1">Uncharacterized protein</fullName>
    </submittedName>
</protein>
<proteinExistence type="predicted"/>
<evidence type="ECO:0000313" key="2">
    <source>
        <dbReference type="Proteomes" id="UP000654345"/>
    </source>
</evidence>
<evidence type="ECO:0000313" key="1">
    <source>
        <dbReference type="EMBL" id="GHO57125.1"/>
    </source>
</evidence>
<dbReference type="Proteomes" id="UP000654345">
    <property type="component" value="Unassembled WGS sequence"/>
</dbReference>
<comment type="caution">
    <text evidence="1">The sequence shown here is derived from an EMBL/GenBank/DDBJ whole genome shotgun (WGS) entry which is preliminary data.</text>
</comment>